<reference evidence="2 3" key="1">
    <citation type="submission" date="2020-08" db="EMBL/GenBank/DDBJ databases">
        <title>Winkia gen. nov., sp. nov., isolated from faeces of the Anser albifrons in China.</title>
        <authorList>
            <person name="Liu Q."/>
        </authorList>
    </citation>
    <scope>NUCLEOTIDE SEQUENCE [LARGE SCALE GENOMIC DNA]</scope>
    <source>
        <strain evidence="2 3">C62</strain>
    </source>
</reference>
<organism evidence="2 3">
    <name type="scientific">Nanchangia anserum</name>
    <dbReference type="NCBI Taxonomy" id="2692125"/>
    <lineage>
        <taxon>Bacteria</taxon>
        <taxon>Bacillati</taxon>
        <taxon>Actinomycetota</taxon>
        <taxon>Actinomycetes</taxon>
        <taxon>Actinomycetales</taxon>
        <taxon>Actinomycetaceae</taxon>
        <taxon>Nanchangia</taxon>
    </lineage>
</organism>
<keyword evidence="1" id="KW-1133">Transmembrane helix</keyword>
<feature type="transmembrane region" description="Helical" evidence="1">
    <location>
        <begin position="72"/>
        <end position="93"/>
    </location>
</feature>
<comment type="caution">
    <text evidence="2">The sequence shown here is derived from an EMBL/GenBank/DDBJ whole genome shotgun (WGS) entry which is preliminary data.</text>
</comment>
<dbReference type="AlphaFoldDB" id="A0A8I0GBI4"/>
<dbReference type="RefSeq" id="WP_191071195.1">
    <property type="nucleotide sequence ID" value="NZ_CP060506.1"/>
</dbReference>
<name>A0A8I0GBI4_9ACTO</name>
<keyword evidence="1" id="KW-0472">Membrane</keyword>
<keyword evidence="3" id="KW-1185">Reference proteome</keyword>
<dbReference type="EMBL" id="JACRUO010000001">
    <property type="protein sequence ID" value="MBD3689125.1"/>
    <property type="molecule type" value="Genomic_DNA"/>
</dbReference>
<sequence>MVSMVDLIPAILVVAALVVDLVVFLKFGSVGAKATRTGSAALATLVICLAGSPFVAIALLPLDLDVADFYAMWRLPVVILLALGAVTAIWRIASTNSKAARLL</sequence>
<gene>
    <name evidence="2" type="ORF">H8R10_02620</name>
</gene>
<accession>A0A8I0GBI4</accession>
<evidence type="ECO:0000313" key="3">
    <source>
        <dbReference type="Proteomes" id="UP000627538"/>
    </source>
</evidence>
<evidence type="ECO:0000313" key="2">
    <source>
        <dbReference type="EMBL" id="MBD3689125.1"/>
    </source>
</evidence>
<protein>
    <submittedName>
        <fullName evidence="2">Uncharacterized protein</fullName>
    </submittedName>
</protein>
<proteinExistence type="predicted"/>
<feature type="transmembrane region" description="Helical" evidence="1">
    <location>
        <begin position="40"/>
        <end position="60"/>
    </location>
</feature>
<keyword evidence="1" id="KW-0812">Transmembrane</keyword>
<dbReference type="Proteomes" id="UP000627538">
    <property type="component" value="Unassembled WGS sequence"/>
</dbReference>
<evidence type="ECO:0000256" key="1">
    <source>
        <dbReference type="SAM" id="Phobius"/>
    </source>
</evidence>
<feature type="transmembrane region" description="Helical" evidence="1">
    <location>
        <begin position="6"/>
        <end position="28"/>
    </location>
</feature>